<sequence>MSMDDRHESRVLLGELTSTDASRRIAAGAILLLPLGSQEDQGPHIPMGDHRCAERIAAMIAQAAIRAGIDCLVVPALPFGGRDFFGSRPGGIALTQETLRAVLRDMFGCLLPHGATRMIVINGHGGNAQAIHDVTQEILLRQGVLVPNLQIWRIAAGLLPAILGADMAFRAQGHGADPLASVAMHLFPDLIRPGTMPHGPAPARDVFGLRAGNFGTGHLETDLGAVEIALPLEIGDSAVSGDPTLSSAGTGAALTGQLVAIGVALIATLTARGWGASSPAAPARQGSSAP</sequence>
<dbReference type="GO" id="GO:0016811">
    <property type="term" value="F:hydrolase activity, acting on carbon-nitrogen (but not peptide) bonds, in linear amides"/>
    <property type="evidence" value="ECO:0007669"/>
    <property type="project" value="TreeGrafter"/>
</dbReference>
<evidence type="ECO:0000256" key="3">
    <source>
        <dbReference type="ARBA" id="ARBA00022801"/>
    </source>
</evidence>
<evidence type="ECO:0000256" key="4">
    <source>
        <dbReference type="ARBA" id="ARBA00022833"/>
    </source>
</evidence>
<evidence type="ECO:0000256" key="1">
    <source>
        <dbReference type="ARBA" id="ARBA00001947"/>
    </source>
</evidence>
<dbReference type="PANTHER" id="PTHR35005">
    <property type="entry name" value="3-DEHYDRO-SCYLLO-INOSOSE HYDROLASE"/>
    <property type="match status" value="1"/>
</dbReference>
<keyword evidence="7" id="KW-1185">Reference proteome</keyword>
<dbReference type="OrthoDB" id="9801445at2"/>
<dbReference type="PANTHER" id="PTHR35005:SF1">
    <property type="entry name" value="2-AMINO-5-FORMYLAMINO-6-RIBOSYLAMINOPYRIMIDIN-4(3H)-ONE 5'-MONOPHOSPHATE DEFORMYLASE"/>
    <property type="match status" value="1"/>
</dbReference>
<keyword evidence="2" id="KW-0479">Metal-binding</keyword>
<comment type="caution">
    <text evidence="6">The sequence shown here is derived from an EMBL/GenBank/DDBJ whole genome shotgun (WGS) entry which is preliminary data.</text>
</comment>
<proteinExistence type="inferred from homology"/>
<dbReference type="AlphaFoldDB" id="A0A5R9J4E9"/>
<evidence type="ECO:0000256" key="5">
    <source>
        <dbReference type="ARBA" id="ARBA00024029"/>
    </source>
</evidence>
<comment type="cofactor">
    <cofactor evidence="1">
        <name>Zn(2+)</name>
        <dbReference type="ChEBI" id="CHEBI:29105"/>
    </cofactor>
</comment>
<name>A0A5R9J4E9_9PROT</name>
<dbReference type="SUPFAM" id="SSF102215">
    <property type="entry name" value="Creatininase"/>
    <property type="match status" value="1"/>
</dbReference>
<evidence type="ECO:0000256" key="2">
    <source>
        <dbReference type="ARBA" id="ARBA00022723"/>
    </source>
</evidence>
<dbReference type="Gene3D" id="3.40.50.10310">
    <property type="entry name" value="Creatininase"/>
    <property type="match status" value="1"/>
</dbReference>
<accession>A0A5R9J4E9</accession>
<dbReference type="InterPro" id="IPR003785">
    <property type="entry name" value="Creatininase/forma_Hydrolase"/>
</dbReference>
<keyword evidence="4" id="KW-0862">Zinc</keyword>
<dbReference type="GO" id="GO:0046872">
    <property type="term" value="F:metal ion binding"/>
    <property type="evidence" value="ECO:0007669"/>
    <property type="project" value="UniProtKB-KW"/>
</dbReference>
<reference evidence="6 7" key="1">
    <citation type="submission" date="2019-05" db="EMBL/GenBank/DDBJ databases">
        <authorList>
            <person name="Pankratov T."/>
            <person name="Grouzdev D."/>
        </authorList>
    </citation>
    <scope>NUCLEOTIDE SEQUENCE [LARGE SCALE GENOMIC DNA]</scope>
    <source>
        <strain evidence="6 7">KEBCLARHB70R</strain>
    </source>
</reference>
<gene>
    <name evidence="6" type="ORF">FE263_10535</name>
</gene>
<protein>
    <submittedName>
        <fullName evidence="6">Creatininase family protein</fullName>
    </submittedName>
</protein>
<dbReference type="Pfam" id="PF02633">
    <property type="entry name" value="Creatininase"/>
    <property type="match status" value="1"/>
</dbReference>
<dbReference type="InterPro" id="IPR024087">
    <property type="entry name" value="Creatininase-like_sf"/>
</dbReference>
<keyword evidence="3" id="KW-0378">Hydrolase</keyword>
<organism evidence="6 7">
    <name type="scientific">Lichenicoccus roseus</name>
    <dbReference type="NCBI Taxonomy" id="2683649"/>
    <lineage>
        <taxon>Bacteria</taxon>
        <taxon>Pseudomonadati</taxon>
        <taxon>Pseudomonadota</taxon>
        <taxon>Alphaproteobacteria</taxon>
        <taxon>Acetobacterales</taxon>
        <taxon>Acetobacteraceae</taxon>
        <taxon>Lichenicoccus</taxon>
    </lineage>
</organism>
<evidence type="ECO:0000313" key="7">
    <source>
        <dbReference type="Proteomes" id="UP000305654"/>
    </source>
</evidence>
<comment type="similarity">
    <text evidence="5">Belongs to the creatininase superfamily.</text>
</comment>
<evidence type="ECO:0000313" key="6">
    <source>
        <dbReference type="EMBL" id="TLU72494.1"/>
    </source>
</evidence>
<dbReference type="Proteomes" id="UP000305654">
    <property type="component" value="Unassembled WGS sequence"/>
</dbReference>
<dbReference type="GO" id="GO:0009231">
    <property type="term" value="P:riboflavin biosynthetic process"/>
    <property type="evidence" value="ECO:0007669"/>
    <property type="project" value="TreeGrafter"/>
</dbReference>
<dbReference type="EMBL" id="VCDI01000003">
    <property type="protein sequence ID" value="TLU72494.1"/>
    <property type="molecule type" value="Genomic_DNA"/>
</dbReference>